<feature type="region of interest" description="Disordered" evidence="1">
    <location>
        <begin position="1"/>
        <end position="50"/>
    </location>
</feature>
<sequence length="231" mass="24303">MDRPDTAKSSPFTTHWPTPSPRLRSSRQFSSIRKENASMPDPLLPKPAVQPSSVTVNGLTLALAQTRETVSIGPFAKCLPDLNAALASAFGATLPADFSTTSGHDGLQLTRAAHHQWFAHAQAGAGLMARLVPLCAGLAALTNQTDSRVTLCLRGTGADAVAAKLVPVDLAPDHFGPGSTALTLAGHIPVILSRPDVTPGLDFTVFRSFARSLHHDIHVAMKGGIPNSERV</sequence>
<gene>
    <name evidence="2" type="ORF">GOB87_14490</name>
</gene>
<dbReference type="Gene3D" id="3.30.70.1520">
    <property type="entry name" value="Heterotetrameric sarcosine oxidase"/>
    <property type="match status" value="1"/>
</dbReference>
<feature type="compositionally biased region" description="Polar residues" evidence="1">
    <location>
        <begin position="7"/>
        <end position="17"/>
    </location>
</feature>
<dbReference type="AlphaFoldDB" id="A0A967B921"/>
<accession>A0A967B921</accession>
<proteinExistence type="predicted"/>
<name>A0A967B921_9PROT</name>
<dbReference type="InterPro" id="IPR027266">
    <property type="entry name" value="TrmE/GcvT-like"/>
</dbReference>
<dbReference type="Gene3D" id="3.30.1360.120">
    <property type="entry name" value="Probable tRNA modification gtpase trme, domain 1"/>
    <property type="match status" value="1"/>
</dbReference>
<reference evidence="2" key="1">
    <citation type="submission" date="2019-11" db="EMBL/GenBank/DDBJ databases">
        <title>Description of new Acetobacter species.</title>
        <authorList>
            <person name="Cleenwerck I."/>
            <person name="Sombolestani A.S."/>
        </authorList>
    </citation>
    <scope>NUCLEOTIDE SEQUENCE</scope>
    <source>
        <strain evidence="2">LMG 1626</strain>
    </source>
</reference>
<evidence type="ECO:0000313" key="2">
    <source>
        <dbReference type="EMBL" id="NHO55138.1"/>
    </source>
</evidence>
<organism evidence="2 3">
    <name type="scientific">Acetobacter estunensis</name>
    <dbReference type="NCBI Taxonomy" id="104097"/>
    <lineage>
        <taxon>Bacteria</taxon>
        <taxon>Pseudomonadati</taxon>
        <taxon>Pseudomonadota</taxon>
        <taxon>Alphaproteobacteria</taxon>
        <taxon>Acetobacterales</taxon>
        <taxon>Acetobacteraceae</taxon>
        <taxon>Acetobacter</taxon>
    </lineage>
</organism>
<protein>
    <submittedName>
        <fullName evidence="2">Sarcosine oxidase subunit gamma</fullName>
    </submittedName>
</protein>
<evidence type="ECO:0000313" key="3">
    <source>
        <dbReference type="Proteomes" id="UP000597459"/>
    </source>
</evidence>
<evidence type="ECO:0000256" key="1">
    <source>
        <dbReference type="SAM" id="MobiDB-lite"/>
    </source>
</evidence>
<comment type="caution">
    <text evidence="2">The sequence shown here is derived from an EMBL/GenBank/DDBJ whole genome shotgun (WGS) entry which is preliminary data.</text>
</comment>
<dbReference type="SUPFAM" id="SSF103025">
    <property type="entry name" value="Folate-binding domain"/>
    <property type="match status" value="1"/>
</dbReference>
<keyword evidence="3" id="KW-1185">Reference proteome</keyword>
<dbReference type="EMBL" id="WOTH01000050">
    <property type="protein sequence ID" value="NHO55138.1"/>
    <property type="molecule type" value="Genomic_DNA"/>
</dbReference>
<dbReference type="Proteomes" id="UP000597459">
    <property type="component" value="Unassembled WGS sequence"/>
</dbReference>